<feature type="compositionally biased region" description="Basic and acidic residues" evidence="1">
    <location>
        <begin position="34"/>
        <end position="43"/>
    </location>
</feature>
<evidence type="ECO:0000313" key="3">
    <source>
        <dbReference type="EMBL" id="KAA6377763.1"/>
    </source>
</evidence>
<dbReference type="InterPro" id="IPR029071">
    <property type="entry name" value="Ubiquitin-like_domsf"/>
</dbReference>
<evidence type="ECO:0000313" key="4">
    <source>
        <dbReference type="Proteomes" id="UP000324800"/>
    </source>
</evidence>
<dbReference type="OrthoDB" id="1052832at2759"/>
<dbReference type="Gene3D" id="3.10.20.90">
    <property type="entry name" value="Phosphatidylinositol 3-kinase Catalytic Subunit, Chain A, domain 1"/>
    <property type="match status" value="1"/>
</dbReference>
<proteinExistence type="predicted"/>
<name>A0A5J4V5F9_9EUKA</name>
<gene>
    <name evidence="3" type="ORF">EZS28_026708</name>
</gene>
<dbReference type="InterPro" id="IPR019956">
    <property type="entry name" value="Ubiquitin_dom"/>
</dbReference>
<evidence type="ECO:0000256" key="1">
    <source>
        <dbReference type="SAM" id="MobiDB-lite"/>
    </source>
</evidence>
<dbReference type="InterPro" id="IPR000626">
    <property type="entry name" value="Ubiquitin-like_dom"/>
</dbReference>
<feature type="region of interest" description="Disordered" evidence="1">
    <location>
        <begin position="29"/>
        <end position="51"/>
    </location>
</feature>
<reference evidence="3 4" key="1">
    <citation type="submission" date="2019-03" db="EMBL/GenBank/DDBJ databases">
        <title>Single cell metagenomics reveals metabolic interactions within the superorganism composed of flagellate Streblomastix strix and complex community of Bacteroidetes bacteria on its surface.</title>
        <authorList>
            <person name="Treitli S.C."/>
            <person name="Kolisko M."/>
            <person name="Husnik F."/>
            <person name="Keeling P."/>
            <person name="Hampl V."/>
        </authorList>
    </citation>
    <scope>NUCLEOTIDE SEQUENCE [LARGE SCALE GENOMIC DNA]</scope>
    <source>
        <strain evidence="3">ST1C</strain>
    </source>
</reference>
<feature type="domain" description="Ubiquitin-like" evidence="2">
    <location>
        <begin position="56"/>
        <end position="131"/>
    </location>
</feature>
<accession>A0A5J4V5F9</accession>
<dbReference type="PRINTS" id="PR00348">
    <property type="entry name" value="UBIQUITIN"/>
</dbReference>
<dbReference type="SUPFAM" id="SSF54236">
    <property type="entry name" value="Ubiquitin-like"/>
    <property type="match status" value="1"/>
</dbReference>
<dbReference type="PROSITE" id="PS50053">
    <property type="entry name" value="UBIQUITIN_2"/>
    <property type="match status" value="1"/>
</dbReference>
<feature type="non-terminal residue" evidence="3">
    <location>
        <position position="1"/>
    </location>
</feature>
<dbReference type="AlphaFoldDB" id="A0A5J4V5F9"/>
<dbReference type="CDD" id="cd17039">
    <property type="entry name" value="Ubl_ubiquitin_like"/>
    <property type="match status" value="1"/>
</dbReference>
<dbReference type="Pfam" id="PF00240">
    <property type="entry name" value="ubiquitin"/>
    <property type="match status" value="1"/>
</dbReference>
<dbReference type="Proteomes" id="UP000324800">
    <property type="component" value="Unassembled WGS sequence"/>
</dbReference>
<organism evidence="3 4">
    <name type="scientific">Streblomastix strix</name>
    <dbReference type="NCBI Taxonomy" id="222440"/>
    <lineage>
        <taxon>Eukaryota</taxon>
        <taxon>Metamonada</taxon>
        <taxon>Preaxostyla</taxon>
        <taxon>Oxymonadida</taxon>
        <taxon>Streblomastigidae</taxon>
        <taxon>Streblomastix</taxon>
    </lineage>
</organism>
<sequence length="132" mass="14714">SPIEKIVELSINSADNVQTQDEEISQVVEVNANKQKEDALPKQEEEEEDDDAPKVIKVTFKTISNSRFVLDILSTDTVLNIKQMLPDLVGIPLQLIRLRVDGNQLANNHTLDEYNIQNESVISVLPYMGPGG</sequence>
<evidence type="ECO:0000259" key="2">
    <source>
        <dbReference type="PROSITE" id="PS50053"/>
    </source>
</evidence>
<protein>
    <recommendedName>
        <fullName evidence="2">Ubiquitin-like domain-containing protein</fullName>
    </recommendedName>
</protein>
<comment type="caution">
    <text evidence="3">The sequence shown here is derived from an EMBL/GenBank/DDBJ whole genome shotgun (WGS) entry which is preliminary data.</text>
</comment>
<dbReference type="SMART" id="SM00213">
    <property type="entry name" value="UBQ"/>
    <property type="match status" value="1"/>
</dbReference>
<dbReference type="EMBL" id="SNRW01009598">
    <property type="protein sequence ID" value="KAA6377763.1"/>
    <property type="molecule type" value="Genomic_DNA"/>
</dbReference>